<evidence type="ECO:0000313" key="3">
    <source>
        <dbReference type="EMBL" id="SDX77316.1"/>
    </source>
</evidence>
<reference evidence="3 4" key="1">
    <citation type="submission" date="2016-10" db="EMBL/GenBank/DDBJ databases">
        <authorList>
            <person name="de Groot N.N."/>
        </authorList>
    </citation>
    <scope>NUCLEOTIDE SEQUENCE [LARGE SCALE GENOMIC DNA]</scope>
    <source>
        <strain evidence="3 4">CPCC 202699</strain>
    </source>
</reference>
<keyword evidence="4" id="KW-1185">Reference proteome</keyword>
<dbReference type="STRING" id="589385.SAMN05421504_103793"/>
<keyword evidence="2" id="KW-0472">Membrane</keyword>
<gene>
    <name evidence="3" type="ORF">SAMN05421504_103793</name>
</gene>
<organism evidence="3 4">
    <name type="scientific">Amycolatopsis xylanica</name>
    <dbReference type="NCBI Taxonomy" id="589385"/>
    <lineage>
        <taxon>Bacteria</taxon>
        <taxon>Bacillati</taxon>
        <taxon>Actinomycetota</taxon>
        <taxon>Actinomycetes</taxon>
        <taxon>Pseudonocardiales</taxon>
        <taxon>Pseudonocardiaceae</taxon>
        <taxon>Amycolatopsis</taxon>
    </lineage>
</organism>
<protein>
    <submittedName>
        <fullName evidence="3">Uncharacterized protein</fullName>
    </submittedName>
</protein>
<dbReference type="EMBL" id="FNON01000003">
    <property type="protein sequence ID" value="SDX77316.1"/>
    <property type="molecule type" value="Genomic_DNA"/>
</dbReference>
<evidence type="ECO:0000313" key="4">
    <source>
        <dbReference type="Proteomes" id="UP000199515"/>
    </source>
</evidence>
<feature type="compositionally biased region" description="Low complexity" evidence="1">
    <location>
        <begin position="51"/>
        <end position="68"/>
    </location>
</feature>
<sequence>MSGSAQLSSSRFAIIAVIANLMLCTLLGLAWVLIGKTGNEPDSPSASPEGLSLVSPSTPSPATTFAPPITTVTTLPSYPPTVTVRSTETLPPEWERISAPAGLDMIIPRGWPTKTVPEPGSMQATDPGDPKRILKFGGAEPADPADIQTFHQRYERQVAQRSGYVLLGLRPTSVRGHEAVDWEFEWNAPEGRRHVRSVYWRAGGIEYYVYAHGPLATWSETAAIAAAMVSGSTP</sequence>
<proteinExistence type="predicted"/>
<keyword evidence="2" id="KW-1133">Transmembrane helix</keyword>
<dbReference type="Proteomes" id="UP000199515">
    <property type="component" value="Unassembled WGS sequence"/>
</dbReference>
<dbReference type="AlphaFoldDB" id="A0A1H3EF21"/>
<evidence type="ECO:0000256" key="1">
    <source>
        <dbReference type="SAM" id="MobiDB-lite"/>
    </source>
</evidence>
<keyword evidence="2" id="KW-0812">Transmembrane</keyword>
<feature type="transmembrane region" description="Helical" evidence="2">
    <location>
        <begin position="12"/>
        <end position="34"/>
    </location>
</feature>
<evidence type="ECO:0000256" key="2">
    <source>
        <dbReference type="SAM" id="Phobius"/>
    </source>
</evidence>
<accession>A0A1H3EF21</accession>
<name>A0A1H3EF21_9PSEU</name>
<feature type="region of interest" description="Disordered" evidence="1">
    <location>
        <begin position="39"/>
        <end position="68"/>
    </location>
</feature>